<keyword evidence="4" id="KW-1185">Reference proteome</keyword>
<keyword evidence="1" id="KW-1133">Transmembrane helix</keyword>
<evidence type="ECO:0000313" key="3">
    <source>
        <dbReference type="EMBL" id="MBB4931240.1"/>
    </source>
</evidence>
<reference evidence="3 4" key="1">
    <citation type="submission" date="2020-08" db="EMBL/GenBank/DDBJ databases">
        <title>Sequencing the genomes of 1000 actinobacteria strains.</title>
        <authorList>
            <person name="Klenk H.-P."/>
        </authorList>
    </citation>
    <scope>NUCLEOTIDE SEQUENCE [LARGE SCALE GENOMIC DNA]</scope>
    <source>
        <strain evidence="3 4">DSM 102030</strain>
    </source>
</reference>
<protein>
    <submittedName>
        <fullName evidence="3">Putative membrane protein YeiB</fullName>
    </submittedName>
</protein>
<feature type="domain" description="DUF418" evidence="2">
    <location>
        <begin position="20"/>
        <end position="128"/>
    </location>
</feature>
<name>A0A7W7RFY9_9ACTN</name>
<accession>A0A7W7RFY9</accession>
<comment type="caution">
    <text evidence="3">The sequence shown here is derived from an EMBL/GenBank/DDBJ whole genome shotgun (WGS) entry which is preliminary data.</text>
</comment>
<proteinExistence type="predicted"/>
<dbReference type="PANTHER" id="PTHR30590:SF2">
    <property type="entry name" value="INNER MEMBRANE PROTEIN"/>
    <property type="match status" value="1"/>
</dbReference>
<keyword evidence="1" id="KW-0472">Membrane</keyword>
<evidence type="ECO:0000259" key="2">
    <source>
        <dbReference type="Pfam" id="PF04235"/>
    </source>
</evidence>
<dbReference type="AlphaFoldDB" id="A0A7W7RFY9"/>
<dbReference type="PANTHER" id="PTHR30590">
    <property type="entry name" value="INNER MEMBRANE PROTEIN"/>
    <property type="match status" value="1"/>
</dbReference>
<dbReference type="EMBL" id="JACHJT010000001">
    <property type="protein sequence ID" value="MBB4931240.1"/>
    <property type="molecule type" value="Genomic_DNA"/>
</dbReference>
<organism evidence="3 4">
    <name type="scientific">Lipingzhangella halophila</name>
    <dbReference type="NCBI Taxonomy" id="1783352"/>
    <lineage>
        <taxon>Bacteria</taxon>
        <taxon>Bacillati</taxon>
        <taxon>Actinomycetota</taxon>
        <taxon>Actinomycetes</taxon>
        <taxon>Streptosporangiales</taxon>
        <taxon>Nocardiopsidaceae</taxon>
        <taxon>Lipingzhangella</taxon>
    </lineage>
</organism>
<keyword evidence="1" id="KW-0812">Transmembrane</keyword>
<dbReference type="Proteomes" id="UP000523007">
    <property type="component" value="Unassembled WGS sequence"/>
</dbReference>
<evidence type="ECO:0000313" key="4">
    <source>
        <dbReference type="Proteomes" id="UP000523007"/>
    </source>
</evidence>
<dbReference type="Pfam" id="PF04235">
    <property type="entry name" value="DUF418"/>
    <property type="match status" value="1"/>
</dbReference>
<evidence type="ECO:0000256" key="1">
    <source>
        <dbReference type="SAM" id="Phobius"/>
    </source>
</evidence>
<feature type="transmembrane region" description="Helical" evidence="1">
    <location>
        <begin position="67"/>
        <end position="85"/>
    </location>
</feature>
<dbReference type="InterPro" id="IPR052529">
    <property type="entry name" value="Bact_Transport_Assoc"/>
</dbReference>
<dbReference type="RefSeq" id="WP_184577157.1">
    <property type="nucleotide sequence ID" value="NZ_JACHJT010000001.1"/>
</dbReference>
<gene>
    <name evidence="3" type="ORF">F4561_002060</name>
</gene>
<dbReference type="InterPro" id="IPR007349">
    <property type="entry name" value="DUF418"/>
</dbReference>
<feature type="transmembrane region" description="Helical" evidence="1">
    <location>
        <begin position="28"/>
        <end position="46"/>
    </location>
</feature>
<feature type="transmembrane region" description="Helical" evidence="1">
    <location>
        <begin position="97"/>
        <end position="117"/>
    </location>
</feature>
<sequence length="144" mass="15365">MSCWGLGAGTLLHLVALSDPAFGTALRYLAAPLLMLGYIGLIGLLLDRTRRIGAVVRSLRAIGRTALSCYVLQNVLASVVCYGWGLGMAEQMAGKAWLAGLWAVICFFLIAGSRLWLARFERGPVEAFQTALLARIPNRTAGGG</sequence>